<dbReference type="EMBL" id="BSEC01000001">
    <property type="protein sequence ID" value="GLI94462.1"/>
    <property type="molecule type" value="Genomic_DNA"/>
</dbReference>
<protein>
    <submittedName>
        <fullName evidence="2">Uncharacterized protein</fullName>
    </submittedName>
</protein>
<evidence type="ECO:0000313" key="3">
    <source>
        <dbReference type="Proteomes" id="UP001144323"/>
    </source>
</evidence>
<name>A0A9W6LTF1_9HYPH</name>
<feature type="region of interest" description="Disordered" evidence="1">
    <location>
        <begin position="1"/>
        <end position="21"/>
    </location>
</feature>
<evidence type="ECO:0000256" key="1">
    <source>
        <dbReference type="SAM" id="MobiDB-lite"/>
    </source>
</evidence>
<organism evidence="2 3">
    <name type="scientific">Methylocystis echinoides</name>
    <dbReference type="NCBI Taxonomy" id="29468"/>
    <lineage>
        <taxon>Bacteria</taxon>
        <taxon>Pseudomonadati</taxon>
        <taxon>Pseudomonadota</taxon>
        <taxon>Alphaproteobacteria</taxon>
        <taxon>Hyphomicrobiales</taxon>
        <taxon>Methylocystaceae</taxon>
        <taxon>Methylocystis</taxon>
    </lineage>
</organism>
<sequence length="129" mass="14058">MHRVNAFSLPSSRRGASVSPRGQELDSLAEANVLRGRFFSWLGVSGRRYVCSVFQRGEEAFLSDVESGAIIGVVRAGAAARPVCVLGARRNDPRLSLRDLGREFGVTEWHVHFSEGSEATRDLAASLLN</sequence>
<dbReference type="Proteomes" id="UP001144323">
    <property type="component" value="Unassembled WGS sequence"/>
</dbReference>
<reference evidence="2" key="1">
    <citation type="journal article" date="2023" name="Int. J. Syst. Evol. Microbiol.">
        <title>Methylocystis iwaonis sp. nov., a type II methane-oxidizing bacterium from surface soil of a rice paddy field in Japan, and emended description of the genus Methylocystis (ex Whittenbury et al. 1970) Bowman et al. 1993.</title>
        <authorList>
            <person name="Kaise H."/>
            <person name="Sawadogo J.B."/>
            <person name="Alam M.S."/>
            <person name="Ueno C."/>
            <person name="Dianou D."/>
            <person name="Shinjo R."/>
            <person name="Asakawa S."/>
        </authorList>
    </citation>
    <scope>NUCLEOTIDE SEQUENCE</scope>
    <source>
        <strain evidence="2">LMG27198</strain>
    </source>
</reference>
<keyword evidence="3" id="KW-1185">Reference proteome</keyword>
<proteinExistence type="predicted"/>
<dbReference type="AlphaFoldDB" id="A0A9W6LTF1"/>
<comment type="caution">
    <text evidence="2">The sequence shown here is derived from an EMBL/GenBank/DDBJ whole genome shotgun (WGS) entry which is preliminary data.</text>
</comment>
<evidence type="ECO:0000313" key="2">
    <source>
        <dbReference type="EMBL" id="GLI94462.1"/>
    </source>
</evidence>
<gene>
    <name evidence="2" type="ORF">LMG27198_34540</name>
</gene>
<accession>A0A9W6LTF1</accession>
<dbReference type="RefSeq" id="WP_281804496.1">
    <property type="nucleotide sequence ID" value="NZ_BSEC01000001.1"/>
</dbReference>